<evidence type="ECO:0000256" key="1">
    <source>
        <dbReference type="ARBA" id="ARBA00022679"/>
    </source>
</evidence>
<name>X0TFB6_9ZZZZ</name>
<dbReference type="InterPro" id="IPR044855">
    <property type="entry name" value="CoA-Trfase_III_dom3_sf"/>
</dbReference>
<feature type="non-terminal residue" evidence="2">
    <location>
        <position position="1"/>
    </location>
</feature>
<dbReference type="Gene3D" id="3.30.1540.10">
    <property type="entry name" value="formyl-coa transferase, domain 3"/>
    <property type="match status" value="1"/>
</dbReference>
<dbReference type="EMBL" id="BARS01015061">
    <property type="protein sequence ID" value="GAF86857.1"/>
    <property type="molecule type" value="Genomic_DNA"/>
</dbReference>
<protein>
    <recommendedName>
        <fullName evidence="3">CoA transferase</fullName>
    </recommendedName>
</protein>
<dbReference type="Gene3D" id="3.40.50.10540">
    <property type="entry name" value="Crotonobetainyl-coa:carnitine coa-transferase, domain 1"/>
    <property type="match status" value="1"/>
</dbReference>
<dbReference type="InterPro" id="IPR023606">
    <property type="entry name" value="CoA-Trfase_III_dom_1_sf"/>
</dbReference>
<dbReference type="InterPro" id="IPR003673">
    <property type="entry name" value="CoA-Trfase_fam_III"/>
</dbReference>
<evidence type="ECO:0008006" key="3">
    <source>
        <dbReference type="Google" id="ProtNLM"/>
    </source>
</evidence>
<feature type="non-terminal residue" evidence="2">
    <location>
        <position position="287"/>
    </location>
</feature>
<gene>
    <name evidence="2" type="ORF">S01H1_25000</name>
</gene>
<keyword evidence="1" id="KW-0808">Transferase</keyword>
<dbReference type="GO" id="GO:0008410">
    <property type="term" value="F:CoA-transferase activity"/>
    <property type="evidence" value="ECO:0007669"/>
    <property type="project" value="TreeGrafter"/>
</dbReference>
<dbReference type="InterPro" id="IPR050483">
    <property type="entry name" value="CoA-transferase_III_domain"/>
</dbReference>
<dbReference type="PANTHER" id="PTHR48207:SF3">
    <property type="entry name" value="SUCCINATE--HYDROXYMETHYLGLUTARATE COA-TRANSFERASE"/>
    <property type="match status" value="1"/>
</dbReference>
<proteinExistence type="predicted"/>
<organism evidence="2">
    <name type="scientific">marine sediment metagenome</name>
    <dbReference type="NCBI Taxonomy" id="412755"/>
    <lineage>
        <taxon>unclassified sequences</taxon>
        <taxon>metagenomes</taxon>
        <taxon>ecological metagenomes</taxon>
    </lineage>
</organism>
<comment type="caution">
    <text evidence="2">The sequence shown here is derived from an EMBL/GenBank/DDBJ whole genome shotgun (WGS) entry which is preliminary data.</text>
</comment>
<evidence type="ECO:0000313" key="2">
    <source>
        <dbReference type="EMBL" id="GAF86857.1"/>
    </source>
</evidence>
<dbReference type="AlphaFoldDB" id="X0TFB6"/>
<sequence>RIRPLNMNKMSVTLNLSQPKAVELAKRIVQISDVAVQNMRPGAMDRLGLGYEDLKKVKPDIIYLSSSACGATGPEKGYIGYAPTFGALGGTVHLTGYPDATPQQMMGAIDLRSAATSAFAILAALCYRQRTGEGQLIDLSSQETISALIGDAIMDYTMNGRNRTRKGNSDEVMAPHNCYRCLDGKWVTIAIATEEEWKAFCSAIGDPDWTKDHRFSDAYGRQRNQAELDKHVEEWTINYTPYQVMRILQKAGVAAFPSVNSKDLSADRHLKERGVFQRADHPVMGKR</sequence>
<dbReference type="SUPFAM" id="SSF89796">
    <property type="entry name" value="CoA-transferase family III (CaiB/BaiF)"/>
    <property type="match status" value="1"/>
</dbReference>
<reference evidence="2" key="1">
    <citation type="journal article" date="2014" name="Front. Microbiol.">
        <title>High frequency of phylogenetically diverse reductive dehalogenase-homologous genes in deep subseafloor sedimentary metagenomes.</title>
        <authorList>
            <person name="Kawai M."/>
            <person name="Futagami T."/>
            <person name="Toyoda A."/>
            <person name="Takaki Y."/>
            <person name="Nishi S."/>
            <person name="Hori S."/>
            <person name="Arai W."/>
            <person name="Tsubouchi T."/>
            <person name="Morono Y."/>
            <person name="Uchiyama I."/>
            <person name="Ito T."/>
            <person name="Fujiyama A."/>
            <person name="Inagaki F."/>
            <person name="Takami H."/>
        </authorList>
    </citation>
    <scope>NUCLEOTIDE SEQUENCE</scope>
    <source>
        <strain evidence="2">Expedition CK06-06</strain>
    </source>
</reference>
<accession>X0TFB6</accession>
<dbReference type="Pfam" id="PF02515">
    <property type="entry name" value="CoA_transf_3"/>
    <property type="match status" value="1"/>
</dbReference>
<dbReference type="PANTHER" id="PTHR48207">
    <property type="entry name" value="SUCCINATE--HYDROXYMETHYLGLUTARATE COA-TRANSFERASE"/>
    <property type="match status" value="1"/>
</dbReference>